<feature type="transmembrane region" description="Helical" evidence="5">
    <location>
        <begin position="15"/>
        <end position="35"/>
    </location>
</feature>
<dbReference type="Pfam" id="PF00691">
    <property type="entry name" value="OmpA"/>
    <property type="match status" value="1"/>
</dbReference>
<comment type="subcellular location">
    <subcellularLocation>
        <location evidence="1">Cell outer membrane</location>
    </subcellularLocation>
</comment>
<keyword evidence="5" id="KW-0812">Transmembrane</keyword>
<dbReference type="InterPro" id="IPR041544">
    <property type="entry name" value="MotY_N"/>
</dbReference>
<dbReference type="Gene3D" id="3.30.1330.60">
    <property type="entry name" value="OmpA-like domain"/>
    <property type="match status" value="1"/>
</dbReference>
<keyword evidence="7" id="KW-0966">Cell projection</keyword>
<proteinExistence type="predicted"/>
<dbReference type="PRINTS" id="PR01021">
    <property type="entry name" value="OMPADOMAIN"/>
</dbReference>
<protein>
    <submittedName>
        <fullName evidence="7">Lateral flagellar MotY-like protein</fullName>
    </submittedName>
</protein>
<dbReference type="SUPFAM" id="SSF103088">
    <property type="entry name" value="OmpA-like"/>
    <property type="match status" value="1"/>
</dbReference>
<dbReference type="InterPro" id="IPR036737">
    <property type="entry name" value="OmpA-like_sf"/>
</dbReference>
<dbReference type="AlphaFoldDB" id="D2YBK3"/>
<reference evidence="7 8" key="1">
    <citation type="journal article" date="2009" name="BMC Evol. Biol.">
        <title>Genomic taxonomy of Vibrios.</title>
        <authorList>
            <person name="Thompson C.C."/>
            <person name="Vicente A.C."/>
            <person name="Souza R.C."/>
            <person name="Vasconcelos A.T."/>
            <person name="Vesth T."/>
            <person name="Alves N.Jr."/>
            <person name="Ussery D.W."/>
            <person name="Iida T."/>
            <person name="Thompson F.L."/>
        </authorList>
    </citation>
    <scope>NUCLEOTIDE SEQUENCE [LARGE SCALE GENOMIC DNA]</scope>
    <source>
        <strain evidence="7 8">VM603</strain>
    </source>
</reference>
<dbReference type="PROSITE" id="PS51123">
    <property type="entry name" value="OMPA_2"/>
    <property type="match status" value="1"/>
</dbReference>
<gene>
    <name evidence="7" type="ORF">VMB_09000</name>
</gene>
<dbReference type="PRINTS" id="PR01023">
    <property type="entry name" value="NAFLGMOTY"/>
</dbReference>
<dbReference type="InterPro" id="IPR006664">
    <property type="entry name" value="OMP_bac"/>
</dbReference>
<dbReference type="RefSeq" id="WP_005508237.1">
    <property type="nucleotide sequence ID" value="NZ_ACYU01000032.1"/>
</dbReference>
<dbReference type="EMBL" id="ACYU01000032">
    <property type="protein sequence ID" value="EEW07870.1"/>
    <property type="molecule type" value="Genomic_DNA"/>
</dbReference>
<keyword evidence="5" id="KW-1133">Transmembrane helix</keyword>
<sequence>MKIDCAGKNEKANVVALYGEFYVFFAFLFKFVAWGKVEEYRYFFSRLIMFLISIVVCIINSSLAFSNQNINIPMNFSNWIYQAGDLECNLMSADFPYGKFYFRSDENNNITFVVSLNQNGWQWDNAMLKIKNAPWEKASDIKSVSSVWLPNSGAEFIFERNISHVLTSINQGKWMMLSLRGSNSSADQTITIPTVNIQEALQSFLSCRDRLLLSNQSTVQREQLPKMPFLDTRDREVVIYFAFGQRTLSNEQKMRLRALYRYIVEDSRVNTVLVDGYTDNVGPSVANLTISRQRAELIAKELNRLGLAEEKVEVRAHGLRYPVASNDTAAGQAKNRRVTLRLVRDNEQVVPADHAFSNVEKGKIQQ</sequence>
<keyword evidence="7" id="KW-0969">Cilium</keyword>
<dbReference type="Pfam" id="PF18393">
    <property type="entry name" value="MotY_N"/>
    <property type="match status" value="1"/>
</dbReference>
<evidence type="ECO:0000259" key="6">
    <source>
        <dbReference type="PROSITE" id="PS51123"/>
    </source>
</evidence>
<dbReference type="InterPro" id="IPR006665">
    <property type="entry name" value="OmpA-like"/>
</dbReference>
<accession>D2YBK3</accession>
<feature type="domain" description="OmpA-like" evidence="6">
    <location>
        <begin position="228"/>
        <end position="346"/>
    </location>
</feature>
<keyword evidence="7" id="KW-0282">Flagellum</keyword>
<dbReference type="Proteomes" id="UP000004827">
    <property type="component" value="Unassembled WGS sequence"/>
</dbReference>
<dbReference type="InterPro" id="IPR050330">
    <property type="entry name" value="Bact_OuterMem_StrucFunc"/>
</dbReference>
<dbReference type="PANTHER" id="PTHR30329:SF21">
    <property type="entry name" value="LIPOPROTEIN YIAD-RELATED"/>
    <property type="match status" value="1"/>
</dbReference>
<dbReference type="PANTHER" id="PTHR30329">
    <property type="entry name" value="STATOR ELEMENT OF FLAGELLAR MOTOR COMPLEX"/>
    <property type="match status" value="1"/>
</dbReference>
<evidence type="ECO:0000256" key="5">
    <source>
        <dbReference type="SAM" id="Phobius"/>
    </source>
</evidence>
<evidence type="ECO:0000256" key="2">
    <source>
        <dbReference type="ARBA" id="ARBA00023136"/>
    </source>
</evidence>
<organism evidence="7 8">
    <name type="scientific">Vibrio mimicus VM603</name>
    <dbReference type="NCBI Taxonomy" id="671074"/>
    <lineage>
        <taxon>Bacteria</taxon>
        <taxon>Pseudomonadati</taxon>
        <taxon>Pseudomonadota</taxon>
        <taxon>Gammaproteobacteria</taxon>
        <taxon>Vibrionales</taxon>
        <taxon>Vibrionaceae</taxon>
        <taxon>Vibrio</taxon>
    </lineage>
</organism>
<evidence type="ECO:0000313" key="7">
    <source>
        <dbReference type="EMBL" id="EEW07870.1"/>
    </source>
</evidence>
<evidence type="ECO:0000313" key="8">
    <source>
        <dbReference type="Proteomes" id="UP000004827"/>
    </source>
</evidence>
<dbReference type="GO" id="GO:0009279">
    <property type="term" value="C:cell outer membrane"/>
    <property type="evidence" value="ECO:0007669"/>
    <property type="project" value="UniProtKB-SubCell"/>
</dbReference>
<feature type="transmembrane region" description="Helical" evidence="5">
    <location>
        <begin position="47"/>
        <end position="65"/>
    </location>
</feature>
<comment type="caution">
    <text evidence="7">The sequence shown here is derived from an EMBL/GenBank/DDBJ whole genome shotgun (WGS) entry which is preliminary data.</text>
</comment>
<keyword evidence="3" id="KW-0998">Cell outer membrane</keyword>
<dbReference type="Gene3D" id="2.60.40.2540">
    <property type="match status" value="1"/>
</dbReference>
<dbReference type="CDD" id="cd07185">
    <property type="entry name" value="OmpA_C-like"/>
    <property type="match status" value="1"/>
</dbReference>
<evidence type="ECO:0000256" key="3">
    <source>
        <dbReference type="ARBA" id="ARBA00023237"/>
    </source>
</evidence>
<evidence type="ECO:0000256" key="4">
    <source>
        <dbReference type="PROSITE-ProRule" id="PRU00473"/>
    </source>
</evidence>
<name>D2YBK3_VIBMI</name>
<keyword evidence="2 4" id="KW-0472">Membrane</keyword>
<evidence type="ECO:0000256" key="1">
    <source>
        <dbReference type="ARBA" id="ARBA00004442"/>
    </source>
</evidence>